<dbReference type="EMBL" id="AQHF01000034">
    <property type="protein sequence ID" value="MBE0348569.1"/>
    <property type="molecule type" value="Genomic_DNA"/>
</dbReference>
<accession>A0A8I0N108</accession>
<dbReference type="RefSeq" id="WP_147390837.1">
    <property type="nucleotide sequence ID" value="NZ_AQHF01000034.1"/>
</dbReference>
<name>A0A8I0N108_9GAMM</name>
<evidence type="ECO:0000313" key="2">
    <source>
        <dbReference type="Proteomes" id="UP000660708"/>
    </source>
</evidence>
<organism evidence="1 2">
    <name type="scientific">Pseudoalteromonas peptidolytica F12-50-A1</name>
    <dbReference type="NCBI Taxonomy" id="1315280"/>
    <lineage>
        <taxon>Bacteria</taxon>
        <taxon>Pseudomonadati</taxon>
        <taxon>Pseudomonadota</taxon>
        <taxon>Gammaproteobacteria</taxon>
        <taxon>Alteromonadales</taxon>
        <taxon>Pseudoalteromonadaceae</taxon>
        <taxon>Pseudoalteromonas</taxon>
    </lineage>
</organism>
<reference evidence="1 2" key="1">
    <citation type="submission" date="2015-06" db="EMBL/GenBank/DDBJ databases">
        <title>Genome sequence of Pseudoalteromonas peptidolytica.</title>
        <authorList>
            <person name="Xie B.-B."/>
            <person name="Rong J.-C."/>
            <person name="Qin Q.-L."/>
            <person name="Zhang Y.-Z."/>
        </authorList>
    </citation>
    <scope>NUCLEOTIDE SEQUENCE [LARGE SCALE GENOMIC DNA]</scope>
    <source>
        <strain evidence="1 2">F12-50-A1</strain>
    </source>
</reference>
<evidence type="ECO:0000313" key="1">
    <source>
        <dbReference type="EMBL" id="MBE0348569.1"/>
    </source>
</evidence>
<comment type="caution">
    <text evidence="1">The sequence shown here is derived from an EMBL/GenBank/DDBJ whole genome shotgun (WGS) entry which is preliminary data.</text>
</comment>
<dbReference type="AlphaFoldDB" id="A0A8I0N108"/>
<dbReference type="Proteomes" id="UP000660708">
    <property type="component" value="Unassembled WGS sequence"/>
</dbReference>
<proteinExistence type="predicted"/>
<protein>
    <recommendedName>
        <fullName evidence="3">2-dehydro-3-deoxyphosphooctonate aldolase</fullName>
    </recommendedName>
</protein>
<keyword evidence="2" id="KW-1185">Reference proteome</keyword>
<gene>
    <name evidence="1" type="ORF">PPEP_b0349</name>
</gene>
<dbReference type="PROSITE" id="PS51257">
    <property type="entry name" value="PROKAR_LIPOPROTEIN"/>
    <property type="match status" value="1"/>
</dbReference>
<evidence type="ECO:0008006" key="3">
    <source>
        <dbReference type="Google" id="ProtNLM"/>
    </source>
</evidence>
<sequence length="134" mass="14916">MKKVLVVFFTLLIFGCNTTPKESISTDSFHLTSNDPEYGYTEKKPIELGSFLRGTKSASAHIEYFDGLIGPNGEKVKVTRLGSCCAFEDKSMPFGGGLLDRYQLTYEGQEKPAIIYVNLYKFNKPLAPKGFSLL</sequence>